<dbReference type="KEGG" id="crq:GCK72_006354"/>
<organism evidence="1 2">
    <name type="scientific">Caenorhabditis remanei</name>
    <name type="common">Caenorhabditis vulgaris</name>
    <dbReference type="NCBI Taxonomy" id="31234"/>
    <lineage>
        <taxon>Eukaryota</taxon>
        <taxon>Metazoa</taxon>
        <taxon>Ecdysozoa</taxon>
        <taxon>Nematoda</taxon>
        <taxon>Chromadorea</taxon>
        <taxon>Rhabditida</taxon>
        <taxon>Rhabditina</taxon>
        <taxon>Rhabditomorpha</taxon>
        <taxon>Rhabditoidea</taxon>
        <taxon>Rhabditidae</taxon>
        <taxon>Peloderinae</taxon>
        <taxon>Caenorhabditis</taxon>
    </lineage>
</organism>
<proteinExistence type="predicted"/>
<gene>
    <name evidence="1" type="ORF">GCK72_006354</name>
</gene>
<evidence type="ECO:0000313" key="2">
    <source>
        <dbReference type="Proteomes" id="UP000483820"/>
    </source>
</evidence>
<protein>
    <submittedName>
        <fullName evidence="1">Uncharacterized protein</fullName>
    </submittedName>
</protein>
<dbReference type="CTD" id="9815726"/>
<dbReference type="Proteomes" id="UP000483820">
    <property type="component" value="Chromosome II"/>
</dbReference>
<dbReference type="GeneID" id="9815726"/>
<dbReference type="RefSeq" id="XP_003113398.2">
    <property type="nucleotide sequence ID" value="XM_003113350.2"/>
</dbReference>
<name>A0A6A5HIF0_CAERE</name>
<accession>A0A6A5HIF0</accession>
<reference evidence="1 2" key="1">
    <citation type="submission" date="2019-12" db="EMBL/GenBank/DDBJ databases">
        <title>Chromosome-level assembly of the Caenorhabditis remanei genome.</title>
        <authorList>
            <person name="Teterina A.A."/>
            <person name="Willis J.H."/>
            <person name="Phillips P.C."/>
        </authorList>
    </citation>
    <scope>NUCLEOTIDE SEQUENCE [LARGE SCALE GENOMIC DNA]</scope>
    <source>
        <strain evidence="1 2">PX506</strain>
        <tissue evidence="1">Whole organism</tissue>
    </source>
</reference>
<dbReference type="AlphaFoldDB" id="A0A6A5HIF0"/>
<dbReference type="EMBL" id="WUAV01000002">
    <property type="protein sequence ID" value="KAF1766397.1"/>
    <property type="molecule type" value="Genomic_DNA"/>
</dbReference>
<evidence type="ECO:0000313" key="1">
    <source>
        <dbReference type="EMBL" id="KAF1766397.1"/>
    </source>
</evidence>
<sequence>MFFGSGEHNGQGVEDQFRDHATWSMLQIRFHRESSYSTIMMKTSLIFKACGLFLAVAGAPAIIPNGGDIEIPTDEPVSILHGEYQVQTSNLENYRPTWASVWKINQHDLENGIFYVSTWPPKYCHAIYVCPITEQSYNQALNFKTSEEDMCEKEYAKFYPHAKKIILKKEGGAEESKFWMKNRLEFEIDNNRQSKLRVLNSEPESHSEFMEESKKGITFGFDLTGKELLILTNSRMCQINKIGGEFYPIFREGVKKTPDNYPKWFDDGSAWNSSLSPTDYLPPVKSRKTPKSIDLLAYLKDKTWTDKKIGNLVKSCEPVVGWRAGGRRKPTNAMFQKVSVGSYTVNFPNTQWSGKAFKRFTLNVEKCHWFRLWFSDKRMEDYKSAPLSEMVDFFLNEGFYISPESDEAHPLPGVNELTKFTFRVAGKESTLVDMLYGETQGSPIYHDQFNIKDIQKNFFRLHVIKAPGCEISMDSRPLLWTDHSTSRSINMWNFGTCQFTHFE</sequence>
<comment type="caution">
    <text evidence="1">The sequence shown here is derived from an EMBL/GenBank/DDBJ whole genome shotgun (WGS) entry which is preliminary data.</text>
</comment>